<dbReference type="EMBL" id="JXMW01000010">
    <property type="protein sequence ID" value="OQD58660.1"/>
    <property type="molecule type" value="Genomic_DNA"/>
</dbReference>
<dbReference type="SUPFAM" id="SSF51126">
    <property type="entry name" value="Pectin lyase-like"/>
    <property type="match status" value="1"/>
</dbReference>
<dbReference type="SMART" id="SM00710">
    <property type="entry name" value="PbH1"/>
    <property type="match status" value="15"/>
</dbReference>
<gene>
    <name evidence="1" type="ORF">MBBAR_10c00010</name>
</gene>
<dbReference type="InterPro" id="IPR011050">
    <property type="entry name" value="Pectin_lyase_fold/virulence"/>
</dbReference>
<dbReference type="RefSeq" id="WP_143746145.1">
    <property type="nucleotide sequence ID" value="NZ_JXMW01000010.1"/>
</dbReference>
<evidence type="ECO:0000313" key="2">
    <source>
        <dbReference type="Proteomes" id="UP000191661"/>
    </source>
</evidence>
<dbReference type="InterPro" id="IPR006626">
    <property type="entry name" value="PbH1"/>
</dbReference>
<name>A0A1V6N1R3_METAZ</name>
<dbReference type="OrthoDB" id="77946at2157"/>
<feature type="non-terminal residue" evidence="1">
    <location>
        <position position="1197"/>
    </location>
</feature>
<accession>A0A1V6N1R3</accession>
<dbReference type="Proteomes" id="UP000191661">
    <property type="component" value="Unassembled WGS sequence"/>
</dbReference>
<reference evidence="1 2" key="1">
    <citation type="submission" date="2014-12" db="EMBL/GenBank/DDBJ databases">
        <title>Genome sequence of Methanobrevibacter arboriphilicus DH1, DSM1125.</title>
        <authorList>
            <person name="Poehlein A."/>
            <person name="Thauer R.K."/>
            <person name="Seedorf H."/>
            <person name="Daniel R."/>
        </authorList>
    </citation>
    <scope>NUCLEOTIDE SEQUENCE [LARGE SCALE GENOMIC DNA]</scope>
    <source>
        <strain evidence="1 2">DH1</strain>
    </source>
</reference>
<organism evidence="1 2">
    <name type="scientific">Methanobrevibacter arboriphilus JCM 13429 = DSM 1125</name>
    <dbReference type="NCBI Taxonomy" id="1300164"/>
    <lineage>
        <taxon>Archaea</taxon>
        <taxon>Methanobacteriati</taxon>
        <taxon>Methanobacteriota</taxon>
        <taxon>Methanomada group</taxon>
        <taxon>Methanobacteria</taxon>
        <taxon>Methanobacteriales</taxon>
        <taxon>Methanobacteriaceae</taxon>
        <taxon>Methanobrevibacter</taxon>
    </lineage>
</organism>
<keyword evidence="2" id="KW-1185">Reference proteome</keyword>
<sequence length="1197" mass="128240">MFKNNNFFISFLLVLAVLFLFSLSSVSAGTYDLNSSNTTGDFQNIINNDAGDELIINLDDDGNYTLGQINVTRNATIQGKNRNVNISGSGVLFNITAPNVRIVNLTITGFNTSIVANSSDLTVTGNNIITTNVSINISSSGGDLKGIVIEDNVIVSYISNSNYGAVFVNVPDDSFALVVVSFVNNKIYLNGTSNYPSGVRVNARGSSSNLTFTGNNITGTYSISLYGVYLDAYYSNYNNITFTDNNITGTSSGSRGVNLGAYSSNNTNITFTNNNITGTYGVYYINDNNKYNNITFTDNNIKEFYLYAPNCDYNNITFTDNNITGFYLDAYSGNYNNITFTDNNITELSPMGVNYNNNLNIAFANNRITGGEGTKLNVYGSNYINITFTDNFLVGGASLNYAFYLNAGTGSNYLNIIVTKNNIIGGGSSVGAARVDVTNGNYTNLTFTDNIITGGSFGPVHLIASETSNANINFTDNIITGLIAVSIDAYNTNNLNITCTDNNITGTDYGVNLLAYSNNNLNISFVNNNITSAGYGVYSDCYTDNLNGVSFLNNTINSTGGDGFYFCSYHYEFPVSNITDFIIRGNNIIAHGVGLNFADLKVGSRVNVTVEYNRIIAPVGVKITNFNDNSSFNFNWWGVNNITGKVLGVDTLNHYILNITNTTSLDGVHPGGNVSFMLLVLNTTLSNDGVEFLPDFVVNGTFNGDKFNSSRDDGFVYNATATTGTQTLAATLDNVNDNVVFNVQLATNSTIIVNPDPVSIGNNVTISGQLDNFTGIASVNVTIDGITQSVSVNGTGGWSFNYTTNKTGNITVIVSFSGNENFTAFSNSTSFEVLRNSTNSSIVVVPSSVNIGENVTIFGQLDNFTGIAGVNVTVDGIIQSVSVNVTGGWSFNYITNKTGNITVIVSFSGNENYTSFINSTSFEVLRNSTNSSIVVVPSGVNIGENVTIFGQLDNFTGIAGVNVTVDGITQSVSVNGTGGWNLTYLTNRTGIIAVAVSYNGDFDGNYISFTNTTSFNVLKNNTNSSIVVSGDFKVGGNLTIGGVLADDDGNFIGNVSVAVFIGGEVFNVTTDRVGAWSFVYIPVHYGEFFVLVNWAGDDNFTGFVNSSSFNVTKLASNSSIVIPGNVKVNETIVISGVVFDKNKGSLGNIQITVTVDGKNYHLTTDSSGFWSLKYKPTHTGKTSVKVVFNGNSDYFWF</sequence>
<protein>
    <submittedName>
        <fullName evidence="1">Adhesin-like protein</fullName>
    </submittedName>
</protein>
<dbReference type="AlphaFoldDB" id="A0A1V6N1R3"/>
<evidence type="ECO:0000313" key="1">
    <source>
        <dbReference type="EMBL" id="OQD58660.1"/>
    </source>
</evidence>
<comment type="caution">
    <text evidence="1">The sequence shown here is derived from an EMBL/GenBank/DDBJ whole genome shotgun (WGS) entry which is preliminary data.</text>
</comment>
<proteinExistence type="predicted"/>